<protein>
    <recommendedName>
        <fullName evidence="10 11">UDP-N-acetylmuramoyl-tripeptide--D-alanyl-D-alanine ligase</fullName>
        <ecNumber evidence="10 11">6.3.2.10</ecNumber>
    </recommendedName>
    <alternativeName>
        <fullName evidence="10">D-alanyl-D-alanine-adding enzyme</fullName>
    </alternativeName>
</protein>
<evidence type="ECO:0000313" key="16">
    <source>
        <dbReference type="Proteomes" id="UP000666240"/>
    </source>
</evidence>
<comment type="catalytic activity">
    <reaction evidence="10 11">
        <text>D-alanyl-D-alanine + UDP-N-acetyl-alpha-D-muramoyl-L-alanyl-gamma-D-glutamyl-meso-2,6-diaminopimelate + ATP = UDP-N-acetyl-alpha-D-muramoyl-L-alanyl-gamma-D-glutamyl-meso-2,6-diaminopimeloyl-D-alanyl-D-alanine + ADP + phosphate + H(+)</text>
        <dbReference type="Rhea" id="RHEA:28374"/>
        <dbReference type="ChEBI" id="CHEBI:15378"/>
        <dbReference type="ChEBI" id="CHEBI:30616"/>
        <dbReference type="ChEBI" id="CHEBI:43474"/>
        <dbReference type="ChEBI" id="CHEBI:57822"/>
        <dbReference type="ChEBI" id="CHEBI:61386"/>
        <dbReference type="ChEBI" id="CHEBI:83905"/>
        <dbReference type="ChEBI" id="CHEBI:456216"/>
        <dbReference type="EC" id="6.3.2.10"/>
    </reaction>
</comment>
<organism evidence="15 16">
    <name type="scientific">Tianweitania sediminis</name>
    <dbReference type="NCBI Taxonomy" id="1502156"/>
    <lineage>
        <taxon>Bacteria</taxon>
        <taxon>Pseudomonadati</taxon>
        <taxon>Pseudomonadota</taxon>
        <taxon>Alphaproteobacteria</taxon>
        <taxon>Hyphomicrobiales</taxon>
        <taxon>Phyllobacteriaceae</taxon>
        <taxon>Tianweitania</taxon>
    </lineage>
</organism>
<dbReference type="GO" id="GO:0005737">
    <property type="term" value="C:cytoplasm"/>
    <property type="evidence" value="ECO:0007669"/>
    <property type="project" value="UniProtKB-SubCell"/>
</dbReference>
<evidence type="ECO:0000256" key="6">
    <source>
        <dbReference type="ARBA" id="ARBA00022960"/>
    </source>
</evidence>
<keyword evidence="1 10" id="KW-0963">Cytoplasm</keyword>
<keyword evidence="9 10" id="KW-0961">Cell wall biogenesis/degradation</keyword>
<evidence type="ECO:0000256" key="3">
    <source>
        <dbReference type="ARBA" id="ARBA00022618"/>
    </source>
</evidence>
<dbReference type="UniPathway" id="UPA00219"/>
<dbReference type="Pfam" id="PF08245">
    <property type="entry name" value="Mur_ligase_M"/>
    <property type="match status" value="1"/>
</dbReference>
<evidence type="ECO:0000313" key="15">
    <source>
        <dbReference type="EMBL" id="MBP0439204.1"/>
    </source>
</evidence>
<dbReference type="InterPro" id="IPR036615">
    <property type="entry name" value="Mur_ligase_C_dom_sf"/>
</dbReference>
<feature type="domain" description="Mur ligase C-terminal" evidence="13">
    <location>
        <begin position="337"/>
        <end position="452"/>
    </location>
</feature>
<comment type="pathway">
    <text evidence="10 11">Cell wall biogenesis; peptidoglycan biosynthesis.</text>
</comment>
<comment type="caution">
    <text evidence="15">The sequence shown here is derived from an EMBL/GenBank/DDBJ whole genome shotgun (WGS) entry which is preliminary data.</text>
</comment>
<dbReference type="NCBIfam" id="TIGR01143">
    <property type="entry name" value="murF"/>
    <property type="match status" value="1"/>
</dbReference>
<dbReference type="Pfam" id="PF02875">
    <property type="entry name" value="Mur_ligase_C"/>
    <property type="match status" value="1"/>
</dbReference>
<comment type="subcellular location">
    <subcellularLocation>
        <location evidence="10 11">Cytoplasm</location>
    </subcellularLocation>
</comment>
<dbReference type="EMBL" id="JAGIYY010000003">
    <property type="protein sequence ID" value="MBP0439204.1"/>
    <property type="molecule type" value="Genomic_DNA"/>
</dbReference>
<dbReference type="Gene3D" id="3.40.1390.10">
    <property type="entry name" value="MurE/MurF, N-terminal domain"/>
    <property type="match status" value="1"/>
</dbReference>
<keyword evidence="16" id="KW-1185">Reference proteome</keyword>
<dbReference type="PANTHER" id="PTHR43024:SF1">
    <property type="entry name" value="UDP-N-ACETYLMURAMOYL-TRIPEPTIDE--D-ALANYL-D-ALANINE LIGASE"/>
    <property type="match status" value="1"/>
</dbReference>
<evidence type="ECO:0000256" key="10">
    <source>
        <dbReference type="HAMAP-Rule" id="MF_02019"/>
    </source>
</evidence>
<evidence type="ECO:0000256" key="5">
    <source>
        <dbReference type="ARBA" id="ARBA00022840"/>
    </source>
</evidence>
<evidence type="ECO:0000256" key="1">
    <source>
        <dbReference type="ARBA" id="ARBA00022490"/>
    </source>
</evidence>
<sequence length="478" mass="49751">MRPLWTGSELAEAMNGRPFGALPEEVSGISIDSRTLQPGDAFFAIAGDQFDGHDFATAAVKAGAAVLVVAEGKLPSLGRLTSTPKIVVPDVLEALGKLGIAARARTRAKIIAVTGSNGKTSTKEALRHVLAPSGQVHAADKSFNNHWGVPLTLARMPADVDFGVFEIGMNHPGEIRPLVKMVRPHVAIITMIGAAHLGFFRDLDEIAEAKAEIFEGLEVEGVALINGDDARFPLLANLARSKGHGNIKSFGEGAEADIRIRDAELFGDRSEIAVSVNGRDVLATVGAPGRHIVQNVLAVLGAVDAVGADLEKGAQALASLQAEQGRGRRHRLALPDGPALLIDESFNANPASMEAALALLGATQVPAGGRRIAVLGDMLELGDRAPELHAGLAPAVAAARVDAVFLGGAQMRGLLDTLPADLPKTHAETAEDLKPLVLEAVRPGDIVMVKSSKGIGFAKIVDAMLAQFSSAKADETAA</sequence>
<dbReference type="InterPro" id="IPR004101">
    <property type="entry name" value="Mur_ligase_C"/>
</dbReference>
<accession>A0A8J7UHH8</accession>
<gene>
    <name evidence="10" type="primary">murF</name>
    <name evidence="15" type="ORF">J5Y06_11135</name>
</gene>
<evidence type="ECO:0000256" key="2">
    <source>
        <dbReference type="ARBA" id="ARBA00022598"/>
    </source>
</evidence>
<reference evidence="15" key="1">
    <citation type="submission" date="2021-03" db="EMBL/GenBank/DDBJ databases">
        <title>Genome sequencing and assembly of Tianweitania sediminis.</title>
        <authorList>
            <person name="Chhetri G."/>
        </authorList>
    </citation>
    <scope>NUCLEOTIDE SEQUENCE</scope>
    <source>
        <strain evidence="15">Z8</strain>
    </source>
</reference>
<dbReference type="InterPro" id="IPR051046">
    <property type="entry name" value="MurCDEF_CellWall_CoF430Synth"/>
</dbReference>
<dbReference type="GO" id="GO:0008360">
    <property type="term" value="P:regulation of cell shape"/>
    <property type="evidence" value="ECO:0007669"/>
    <property type="project" value="UniProtKB-KW"/>
</dbReference>
<dbReference type="SUPFAM" id="SSF63418">
    <property type="entry name" value="MurE/MurF N-terminal domain"/>
    <property type="match status" value="1"/>
</dbReference>
<dbReference type="InterPro" id="IPR035911">
    <property type="entry name" value="MurE/MurF_N"/>
</dbReference>
<evidence type="ECO:0000256" key="4">
    <source>
        <dbReference type="ARBA" id="ARBA00022741"/>
    </source>
</evidence>
<feature type="binding site" evidence="10">
    <location>
        <begin position="115"/>
        <end position="121"/>
    </location>
    <ligand>
        <name>ATP</name>
        <dbReference type="ChEBI" id="CHEBI:30616"/>
    </ligand>
</feature>
<dbReference type="Gene3D" id="3.90.190.20">
    <property type="entry name" value="Mur ligase, C-terminal domain"/>
    <property type="match status" value="1"/>
</dbReference>
<evidence type="ECO:0000259" key="14">
    <source>
        <dbReference type="Pfam" id="PF08245"/>
    </source>
</evidence>
<dbReference type="PANTHER" id="PTHR43024">
    <property type="entry name" value="UDP-N-ACETYLMURAMOYL-TRIPEPTIDE--D-ALANYL-D-ALANINE LIGASE"/>
    <property type="match status" value="1"/>
</dbReference>
<dbReference type="GO" id="GO:0071555">
    <property type="term" value="P:cell wall organization"/>
    <property type="evidence" value="ECO:0007669"/>
    <property type="project" value="UniProtKB-KW"/>
</dbReference>
<name>A0A8J7UHH8_9HYPH</name>
<dbReference type="RefSeq" id="WP_209335240.1">
    <property type="nucleotide sequence ID" value="NZ_JAGIYY010000003.1"/>
</dbReference>
<evidence type="ECO:0000256" key="8">
    <source>
        <dbReference type="ARBA" id="ARBA00023306"/>
    </source>
</evidence>
<dbReference type="GO" id="GO:0047480">
    <property type="term" value="F:UDP-N-acetylmuramoyl-tripeptide-D-alanyl-D-alanine ligase activity"/>
    <property type="evidence" value="ECO:0007669"/>
    <property type="project" value="UniProtKB-UniRule"/>
</dbReference>
<evidence type="ECO:0000256" key="9">
    <source>
        <dbReference type="ARBA" id="ARBA00023316"/>
    </source>
</evidence>
<dbReference type="HAMAP" id="MF_02019">
    <property type="entry name" value="MurF"/>
    <property type="match status" value="1"/>
</dbReference>
<dbReference type="AlphaFoldDB" id="A0A8J7UHH8"/>
<dbReference type="Pfam" id="PF01225">
    <property type="entry name" value="Mur_ligase"/>
    <property type="match status" value="1"/>
</dbReference>
<dbReference type="Gene3D" id="3.40.1190.10">
    <property type="entry name" value="Mur-like, catalytic domain"/>
    <property type="match status" value="1"/>
</dbReference>
<dbReference type="InterPro" id="IPR005863">
    <property type="entry name" value="UDP-N-AcMur_synth"/>
</dbReference>
<dbReference type="GO" id="GO:0009252">
    <property type="term" value="P:peptidoglycan biosynthetic process"/>
    <property type="evidence" value="ECO:0007669"/>
    <property type="project" value="UniProtKB-UniRule"/>
</dbReference>
<dbReference type="InterPro" id="IPR013221">
    <property type="entry name" value="Mur_ligase_cen"/>
</dbReference>
<comment type="function">
    <text evidence="10 11">Involved in cell wall formation. Catalyzes the final step in the synthesis of UDP-N-acetylmuramoyl-pentapeptide, the precursor of murein.</text>
</comment>
<dbReference type="SUPFAM" id="SSF53244">
    <property type="entry name" value="MurD-like peptide ligases, peptide-binding domain"/>
    <property type="match status" value="1"/>
</dbReference>
<evidence type="ECO:0000259" key="12">
    <source>
        <dbReference type="Pfam" id="PF01225"/>
    </source>
</evidence>
<evidence type="ECO:0000256" key="7">
    <source>
        <dbReference type="ARBA" id="ARBA00022984"/>
    </source>
</evidence>
<proteinExistence type="inferred from homology"/>
<keyword evidence="2 10" id="KW-0436">Ligase</keyword>
<dbReference type="InterPro" id="IPR036565">
    <property type="entry name" value="Mur-like_cat_sf"/>
</dbReference>
<keyword evidence="7 10" id="KW-0573">Peptidoglycan synthesis</keyword>
<feature type="domain" description="Mur ligase N-terminal catalytic" evidence="12">
    <location>
        <begin position="25"/>
        <end position="98"/>
    </location>
</feature>
<dbReference type="GO" id="GO:0051301">
    <property type="term" value="P:cell division"/>
    <property type="evidence" value="ECO:0007669"/>
    <property type="project" value="UniProtKB-KW"/>
</dbReference>
<dbReference type="EC" id="6.3.2.10" evidence="10 11"/>
<keyword evidence="8 10" id="KW-0131">Cell cycle</keyword>
<keyword evidence="3 10" id="KW-0132">Cell division</keyword>
<dbReference type="SUPFAM" id="SSF53623">
    <property type="entry name" value="MurD-like peptide ligases, catalytic domain"/>
    <property type="match status" value="1"/>
</dbReference>
<keyword evidence="6 10" id="KW-0133">Cell shape</keyword>
<dbReference type="GO" id="GO:0005524">
    <property type="term" value="F:ATP binding"/>
    <property type="evidence" value="ECO:0007669"/>
    <property type="project" value="UniProtKB-UniRule"/>
</dbReference>
<dbReference type="InterPro" id="IPR000713">
    <property type="entry name" value="Mur_ligase_N"/>
</dbReference>
<dbReference type="Proteomes" id="UP000666240">
    <property type="component" value="Unassembled WGS sequence"/>
</dbReference>
<dbReference type="NCBIfam" id="NF010693">
    <property type="entry name" value="PRK14093.1"/>
    <property type="match status" value="1"/>
</dbReference>
<keyword evidence="4 10" id="KW-0547">Nucleotide-binding</keyword>
<keyword evidence="5 10" id="KW-0067">ATP-binding</keyword>
<evidence type="ECO:0000259" key="13">
    <source>
        <dbReference type="Pfam" id="PF02875"/>
    </source>
</evidence>
<comment type="similarity">
    <text evidence="10">Belongs to the MurCDEF family. MurF subfamily.</text>
</comment>
<feature type="domain" description="Mur ligase central" evidence="14">
    <location>
        <begin position="113"/>
        <end position="302"/>
    </location>
</feature>
<evidence type="ECO:0000256" key="11">
    <source>
        <dbReference type="RuleBase" id="RU004136"/>
    </source>
</evidence>